<accession>A0AAJ1FSK5</accession>
<dbReference type="SUPFAM" id="SSF51215">
    <property type="entry name" value="Regulatory protein AraC"/>
    <property type="match status" value="1"/>
</dbReference>
<reference evidence="3" key="1">
    <citation type="submission" date="2022-06" db="EMBL/GenBank/DDBJ databases">
        <title>Dynamics of rice microbiomes reveals core vertical transmitted seed endophytes.</title>
        <authorList>
            <person name="Liao K."/>
            <person name="Zhang X."/>
        </authorList>
    </citation>
    <scope>NUCLEOTIDE SEQUENCE</scope>
    <source>
        <strain evidence="3">JT1-17</strain>
    </source>
</reference>
<evidence type="ECO:0000256" key="1">
    <source>
        <dbReference type="ARBA" id="ARBA00023125"/>
    </source>
</evidence>
<evidence type="ECO:0000259" key="2">
    <source>
        <dbReference type="Pfam" id="PF02311"/>
    </source>
</evidence>
<keyword evidence="1" id="KW-0238">DNA-binding</keyword>
<dbReference type="EMBL" id="JANFVX010000002">
    <property type="protein sequence ID" value="MCW0342585.1"/>
    <property type="molecule type" value="Genomic_DNA"/>
</dbReference>
<dbReference type="AlphaFoldDB" id="A0AAJ1FSK5"/>
<comment type="caution">
    <text evidence="3">The sequence shown here is derived from an EMBL/GenBank/DDBJ whole genome shotgun (WGS) entry which is preliminary data.</text>
</comment>
<dbReference type="InterPro" id="IPR003313">
    <property type="entry name" value="AraC-bd"/>
</dbReference>
<organism evidence="3 4">
    <name type="scientific">Pantoea ananas</name>
    <name type="common">Erwinia uredovora</name>
    <dbReference type="NCBI Taxonomy" id="553"/>
    <lineage>
        <taxon>Bacteria</taxon>
        <taxon>Pseudomonadati</taxon>
        <taxon>Pseudomonadota</taxon>
        <taxon>Gammaproteobacteria</taxon>
        <taxon>Enterobacterales</taxon>
        <taxon>Erwiniaceae</taxon>
        <taxon>Pantoea</taxon>
    </lineage>
</organism>
<dbReference type="Proteomes" id="UP001208888">
    <property type="component" value="Unassembled WGS sequence"/>
</dbReference>
<gene>
    <name evidence="3" type="ORF">NB703_000678</name>
</gene>
<dbReference type="GO" id="GO:0006355">
    <property type="term" value="P:regulation of DNA-templated transcription"/>
    <property type="evidence" value="ECO:0007669"/>
    <property type="project" value="InterPro"/>
</dbReference>
<dbReference type="InterPro" id="IPR037923">
    <property type="entry name" value="HTH-like"/>
</dbReference>
<feature type="domain" description="AraC-type arabinose-binding/dimerisation" evidence="2">
    <location>
        <begin position="30"/>
        <end position="74"/>
    </location>
</feature>
<name>A0AAJ1FSK5_PANAN</name>
<evidence type="ECO:0000313" key="4">
    <source>
        <dbReference type="Proteomes" id="UP001208888"/>
    </source>
</evidence>
<proteinExistence type="predicted"/>
<evidence type="ECO:0000313" key="3">
    <source>
        <dbReference type="EMBL" id="MCW0342585.1"/>
    </source>
</evidence>
<dbReference type="GO" id="GO:0003677">
    <property type="term" value="F:DNA binding"/>
    <property type="evidence" value="ECO:0007669"/>
    <property type="project" value="UniProtKB-KW"/>
</dbReference>
<protein>
    <recommendedName>
        <fullName evidence="2">AraC-type arabinose-binding/dimerisation domain-containing protein</fullName>
    </recommendedName>
</protein>
<dbReference type="Pfam" id="PF02311">
    <property type="entry name" value="AraC_binding"/>
    <property type="match status" value="1"/>
</dbReference>
<sequence>MTMFELSIAFLIQVQNGGLFISRSVGTHPARRLTFWAIIFVERGQLTIRDYGELFSVQAGESLLLRPGHLHVGEGISGRTEILLAAF</sequence>